<dbReference type="FunFam" id="3.40.50.2000:FF:000103">
    <property type="entry name" value="Glycosyltransferase"/>
    <property type="match status" value="1"/>
</dbReference>
<evidence type="ECO:0000256" key="1">
    <source>
        <dbReference type="ARBA" id="ARBA00009995"/>
    </source>
</evidence>
<evidence type="ECO:0000313" key="5">
    <source>
        <dbReference type="Proteomes" id="UP000436088"/>
    </source>
</evidence>
<comment type="caution">
    <text evidence="4">The sequence shown here is derived from an EMBL/GenBank/DDBJ whole genome shotgun (WGS) entry which is preliminary data.</text>
</comment>
<proteinExistence type="inferred from homology"/>
<dbReference type="PANTHER" id="PTHR48047">
    <property type="entry name" value="GLYCOSYLTRANSFERASE"/>
    <property type="match status" value="1"/>
</dbReference>
<name>A0A6A3AJK5_HIBSY</name>
<keyword evidence="3" id="KW-0808">Transferase</keyword>
<dbReference type="FunFam" id="3.40.50.2000:FF:000064">
    <property type="entry name" value="Glycosyltransferase"/>
    <property type="match status" value="1"/>
</dbReference>
<evidence type="ECO:0000256" key="2">
    <source>
        <dbReference type="ARBA" id="ARBA00022676"/>
    </source>
</evidence>
<reference evidence="4" key="1">
    <citation type="submission" date="2019-09" db="EMBL/GenBank/DDBJ databases">
        <title>Draft genome information of white flower Hibiscus syriacus.</title>
        <authorList>
            <person name="Kim Y.-M."/>
        </authorList>
    </citation>
    <scope>NUCLEOTIDE SEQUENCE [LARGE SCALE GENOMIC DNA]</scope>
    <source>
        <strain evidence="4">YM2019G1</strain>
    </source>
</reference>
<protein>
    <submittedName>
        <fullName evidence="4">Importin-7, putative isoform 1</fullName>
    </submittedName>
</protein>
<dbReference type="InterPro" id="IPR002213">
    <property type="entry name" value="UDP_glucos_trans"/>
</dbReference>
<dbReference type="GO" id="GO:0035251">
    <property type="term" value="F:UDP-glucosyltransferase activity"/>
    <property type="evidence" value="ECO:0007669"/>
    <property type="project" value="TreeGrafter"/>
</dbReference>
<comment type="similarity">
    <text evidence="1">Belongs to the UDP-glycosyltransferase family.</text>
</comment>
<accession>A0A6A3AJK5</accession>
<dbReference type="SUPFAM" id="SSF53756">
    <property type="entry name" value="UDP-Glycosyltransferase/glycogen phosphorylase"/>
    <property type="match status" value="1"/>
</dbReference>
<dbReference type="CDD" id="cd03784">
    <property type="entry name" value="GT1_Gtf-like"/>
    <property type="match status" value="1"/>
</dbReference>
<keyword evidence="5" id="KW-1185">Reference proteome</keyword>
<evidence type="ECO:0000313" key="4">
    <source>
        <dbReference type="EMBL" id="KAE8702952.1"/>
    </source>
</evidence>
<sequence>MWFVLKRSMDPNDEQKIDIVMLPFMAHGHLIPFLALANQIHHLTGFNIAIANTPLNIHYLHQQNSPPWIHLLELPFNGADHGLPPGTEHTENLSLNQIGKLIISSASLKTPLHDLLLGIIKKQGKPPLCIISDFLLGWAVDVADATNTVNIVFATGGAYGTLAYVSFWLNLPHRKTDDEEFNLPGFPQRCKFHVTQLHGLMRKADGNDPLSMCMQPRLSCCLQSFGWLCYTVEEIEPFGLDLLRKYTNSPVWPIGPLLPKQLLNNLQSSSTVQRVRKSPRISPEKCVQWLDMHGRDSVLYISFGSQNTISASNMMDLAIGLENSGKPFIWVIRPPLGHDPKAEFESEWLPQGFEDRMNRNNRGLLVKNWAPQLEILSHESTGTFLSHCGWNSTMESLSQGVKIIGWPIAAEQGYNSKMLVEEMGVAVELTRGVQNSISSKHVKEVIEMVMEKEGKGGDMKRKAEEIAQHIRAAVKDEGNEKGSSIKALDDFVSAITATKQDRSVVSA</sequence>
<dbReference type="EMBL" id="VEPZ02001004">
    <property type="protein sequence ID" value="KAE8702952.1"/>
    <property type="molecule type" value="Genomic_DNA"/>
</dbReference>
<organism evidence="4 5">
    <name type="scientific">Hibiscus syriacus</name>
    <name type="common">Rose of Sharon</name>
    <dbReference type="NCBI Taxonomy" id="106335"/>
    <lineage>
        <taxon>Eukaryota</taxon>
        <taxon>Viridiplantae</taxon>
        <taxon>Streptophyta</taxon>
        <taxon>Embryophyta</taxon>
        <taxon>Tracheophyta</taxon>
        <taxon>Spermatophyta</taxon>
        <taxon>Magnoliopsida</taxon>
        <taxon>eudicotyledons</taxon>
        <taxon>Gunneridae</taxon>
        <taxon>Pentapetalae</taxon>
        <taxon>rosids</taxon>
        <taxon>malvids</taxon>
        <taxon>Malvales</taxon>
        <taxon>Malvaceae</taxon>
        <taxon>Malvoideae</taxon>
        <taxon>Hibiscus</taxon>
    </lineage>
</organism>
<dbReference type="Proteomes" id="UP000436088">
    <property type="component" value="Unassembled WGS sequence"/>
</dbReference>
<dbReference type="Gene3D" id="3.40.50.2000">
    <property type="entry name" value="Glycogen Phosphorylase B"/>
    <property type="match status" value="2"/>
</dbReference>
<gene>
    <name evidence="4" type="ORF">F3Y22_tig00110478pilonHSYRG00094</name>
</gene>
<dbReference type="AlphaFoldDB" id="A0A6A3AJK5"/>
<dbReference type="Pfam" id="PF00201">
    <property type="entry name" value="UDPGT"/>
    <property type="match status" value="1"/>
</dbReference>
<evidence type="ECO:0000256" key="3">
    <source>
        <dbReference type="ARBA" id="ARBA00022679"/>
    </source>
</evidence>
<dbReference type="PANTHER" id="PTHR48047:SF107">
    <property type="entry name" value="UDP-GLYCOSYLTRANSFERASE 92A1-LIKE"/>
    <property type="match status" value="1"/>
</dbReference>
<keyword evidence="2" id="KW-0328">Glycosyltransferase</keyword>